<comment type="subcellular location">
    <subcellularLocation>
        <location evidence="1 6">Nucleus</location>
    </subcellularLocation>
</comment>
<keyword evidence="3 6" id="KW-0010">Activator</keyword>
<dbReference type="GO" id="GO:0016592">
    <property type="term" value="C:mediator complex"/>
    <property type="evidence" value="ECO:0007669"/>
    <property type="project" value="UniProtKB-UniRule"/>
</dbReference>
<reference evidence="10 11" key="1">
    <citation type="submission" date="2025-04" db="UniProtKB">
        <authorList>
            <consortium name="RefSeq"/>
        </authorList>
    </citation>
    <scope>IDENTIFICATION</scope>
    <source>
        <strain evidence="10 11">Airmid</strain>
    </source>
</reference>
<dbReference type="GO" id="GO:0003712">
    <property type="term" value="F:transcription coregulator activity"/>
    <property type="evidence" value="ECO:0007669"/>
    <property type="project" value="TreeGrafter"/>
</dbReference>
<dbReference type="OMA" id="NCNERIE"/>
<dbReference type="AlphaFoldDB" id="A0A6P6Y8P5"/>
<evidence type="ECO:0000256" key="2">
    <source>
        <dbReference type="ARBA" id="ARBA00023015"/>
    </source>
</evidence>
<keyword evidence="5 6" id="KW-0539">Nucleus</keyword>
<dbReference type="OrthoDB" id="526653at2759"/>
<feature type="compositionally biased region" description="Low complexity" evidence="8">
    <location>
        <begin position="215"/>
        <end position="232"/>
    </location>
</feature>
<protein>
    <recommendedName>
        <fullName evidence="6">Mediator of RNA polymerase II transcription subunit 21</fullName>
    </recommendedName>
</protein>
<dbReference type="PANTHER" id="PTHR13381">
    <property type="entry name" value="RNA POLYMERASE II HOLOENZYME COMPONENT SRB7"/>
    <property type="match status" value="1"/>
</dbReference>
<dbReference type="RefSeq" id="XP_027201743.1">
    <property type="nucleotide sequence ID" value="XM_027345942.1"/>
</dbReference>
<evidence type="ECO:0000256" key="4">
    <source>
        <dbReference type="ARBA" id="ARBA00023163"/>
    </source>
</evidence>
<name>A0A6P6Y8P5_DERPT</name>
<dbReference type="InterPro" id="IPR037212">
    <property type="entry name" value="Med7/Med21-like"/>
</dbReference>
<comment type="subunit">
    <text evidence="6">Component of the Mediator complex.</text>
</comment>
<keyword evidence="9" id="KW-1185">Reference proteome</keyword>
<evidence type="ECO:0000256" key="7">
    <source>
        <dbReference type="SAM" id="Coils"/>
    </source>
</evidence>
<dbReference type="KEGG" id="dpte:113795733"/>
<dbReference type="InterPro" id="IPR021384">
    <property type="entry name" value="Mediator_Med21"/>
</dbReference>
<evidence type="ECO:0000256" key="3">
    <source>
        <dbReference type="ARBA" id="ARBA00023159"/>
    </source>
</evidence>
<accession>A0A6P6Y8P5</accession>
<dbReference type="Gene3D" id="6.10.280.10">
    <property type="entry name" value="Mediator complex, subunit Med21"/>
    <property type="match status" value="1"/>
</dbReference>
<dbReference type="SUPFAM" id="SSF140718">
    <property type="entry name" value="Mediator hinge subcomplex-like"/>
    <property type="match status" value="1"/>
</dbReference>
<dbReference type="RefSeq" id="XP_027201742.1">
    <property type="nucleotide sequence ID" value="XM_027345941.1"/>
</dbReference>
<feature type="region of interest" description="Disordered" evidence="8">
    <location>
        <begin position="74"/>
        <end position="103"/>
    </location>
</feature>
<keyword evidence="2 6" id="KW-0805">Transcription regulation</keyword>
<feature type="region of interest" description="Disordered" evidence="8">
    <location>
        <begin position="215"/>
        <end position="235"/>
    </location>
</feature>
<proteinExistence type="inferred from homology"/>
<dbReference type="Proteomes" id="UP000515146">
    <property type="component" value="Unplaced"/>
</dbReference>
<keyword evidence="4 6" id="KW-0804">Transcription</keyword>
<evidence type="ECO:0000256" key="5">
    <source>
        <dbReference type="ARBA" id="ARBA00023242"/>
    </source>
</evidence>
<keyword evidence="7" id="KW-0175">Coiled coil</keyword>
<feature type="compositionally biased region" description="Polar residues" evidence="8">
    <location>
        <begin position="82"/>
        <end position="103"/>
    </location>
</feature>
<feature type="coiled-coil region" evidence="7">
    <location>
        <begin position="152"/>
        <end position="212"/>
    </location>
</feature>
<evidence type="ECO:0000313" key="9">
    <source>
        <dbReference type="Proteomes" id="UP000515146"/>
    </source>
</evidence>
<evidence type="ECO:0000256" key="6">
    <source>
        <dbReference type="RuleBase" id="RU366036"/>
    </source>
</evidence>
<organism evidence="9 10">
    <name type="scientific">Dermatophagoides pteronyssinus</name>
    <name type="common">European house dust mite</name>
    <dbReference type="NCBI Taxonomy" id="6956"/>
    <lineage>
        <taxon>Eukaryota</taxon>
        <taxon>Metazoa</taxon>
        <taxon>Ecdysozoa</taxon>
        <taxon>Arthropoda</taxon>
        <taxon>Chelicerata</taxon>
        <taxon>Arachnida</taxon>
        <taxon>Acari</taxon>
        <taxon>Acariformes</taxon>
        <taxon>Sarcoptiformes</taxon>
        <taxon>Astigmata</taxon>
        <taxon>Psoroptidia</taxon>
        <taxon>Analgoidea</taxon>
        <taxon>Pyroglyphidae</taxon>
        <taxon>Dermatophagoidinae</taxon>
        <taxon>Dermatophagoides</taxon>
    </lineage>
</organism>
<sequence length="255" mass="28273">MADRLTQLQDAVNVQAENLCNSIGLLQQSSRPTPFPEFATFSRSPSTAYKQVLIEAGIPVEIDDIDNNVDQKENNVVKNGHDNSNIINKSTEKSSNSDLKQNGDSSLMINGDGSILQQPQSFPDPGENSKFFAKLITKTAKDIDLIIDSLPNRELESDLQEAHIKVLEMENHDEQKKLETVINQAEQLLDVIKNALEDIAQNQMRMKQLEAQMLTSSTTSTTSSSSLLSSTTNKNTIQSSTRILHNILDDHHSPD</sequence>
<evidence type="ECO:0000313" key="11">
    <source>
        <dbReference type="RefSeq" id="XP_027201743.1"/>
    </source>
</evidence>
<comment type="similarity">
    <text evidence="6">Belongs to the Mediator complex subunit 21 family.</text>
</comment>
<evidence type="ECO:0000313" key="10">
    <source>
        <dbReference type="RefSeq" id="XP_027201742.1"/>
    </source>
</evidence>
<dbReference type="GO" id="GO:0006357">
    <property type="term" value="P:regulation of transcription by RNA polymerase II"/>
    <property type="evidence" value="ECO:0007669"/>
    <property type="project" value="TreeGrafter"/>
</dbReference>
<evidence type="ECO:0000256" key="8">
    <source>
        <dbReference type="SAM" id="MobiDB-lite"/>
    </source>
</evidence>
<dbReference type="Pfam" id="PF11221">
    <property type="entry name" value="Med21"/>
    <property type="match status" value="1"/>
</dbReference>
<gene>
    <name evidence="10 11" type="primary">LOC113795733</name>
</gene>
<dbReference type="PANTHER" id="PTHR13381:SF0">
    <property type="entry name" value="MEDIATOR OF RNA POLYMERASE II TRANSCRIPTION SUBUNIT 21"/>
    <property type="match status" value="1"/>
</dbReference>
<comment type="function">
    <text evidence="6">Component of the Mediator complex, a coactivator involved in the regulated transcription of nearly all RNA polymerase II-dependent genes. Mediator functions as a bridge to convey information from gene-specific regulatory proteins to the basal RNA polymerase II transcription machinery. Mediator is recruited to promoters by direct interactions with regulatory proteins and serves as a scaffold for the assembly of a functional preinitiation complex with RNA polymerase II and the general transcription factors.</text>
</comment>
<evidence type="ECO:0000256" key="1">
    <source>
        <dbReference type="ARBA" id="ARBA00004123"/>
    </source>
</evidence>